<keyword evidence="3" id="KW-1185">Reference proteome</keyword>
<evidence type="ECO:0000313" key="3">
    <source>
        <dbReference type="Proteomes" id="UP000217895"/>
    </source>
</evidence>
<dbReference type="AlphaFoldDB" id="A0A1Z4JNI8"/>
<sequence>MQFEQAFLAATKIFLDTAPVIYYIERNAQYFAIVQPIFQEIQNGTFQAVTSPITLAECLILPTRQGLQKLQQDFTAVIVSGTNTFFQPSDTAVGCKTAEIRVKYNLKLPDALQISTAIVAGCDVFLTNDTALERVTELRVVTIKNLTLSS</sequence>
<reference evidence="2 3" key="1">
    <citation type="submission" date="2017-06" db="EMBL/GenBank/DDBJ databases">
        <title>Genome sequencing of cyanobaciteial culture collection at National Institute for Environmental Studies (NIES).</title>
        <authorList>
            <person name="Hirose Y."/>
            <person name="Shimura Y."/>
            <person name="Fujisawa T."/>
            <person name="Nakamura Y."/>
            <person name="Kawachi M."/>
        </authorList>
    </citation>
    <scope>NUCLEOTIDE SEQUENCE [LARGE SCALE GENOMIC DNA]</scope>
    <source>
        <strain evidence="2 3">NIES-2135</strain>
    </source>
</reference>
<dbReference type="InterPro" id="IPR029060">
    <property type="entry name" value="PIN-like_dom_sf"/>
</dbReference>
<gene>
    <name evidence="2" type="ORF">NIES2135_50760</name>
</gene>
<proteinExistence type="predicted"/>
<dbReference type="InterPro" id="IPR002716">
    <property type="entry name" value="PIN_dom"/>
</dbReference>
<evidence type="ECO:0000259" key="1">
    <source>
        <dbReference type="Pfam" id="PF01850"/>
    </source>
</evidence>
<feature type="domain" description="PIN" evidence="1">
    <location>
        <begin position="13"/>
        <end position="137"/>
    </location>
</feature>
<organism evidence="2 3">
    <name type="scientific">Leptolyngbya boryana NIES-2135</name>
    <dbReference type="NCBI Taxonomy" id="1973484"/>
    <lineage>
        <taxon>Bacteria</taxon>
        <taxon>Bacillati</taxon>
        <taxon>Cyanobacteriota</taxon>
        <taxon>Cyanophyceae</taxon>
        <taxon>Leptolyngbyales</taxon>
        <taxon>Leptolyngbyaceae</taxon>
        <taxon>Leptolyngbya group</taxon>
        <taxon>Leptolyngbya</taxon>
    </lineage>
</organism>
<evidence type="ECO:0000313" key="2">
    <source>
        <dbReference type="EMBL" id="BAY58203.1"/>
    </source>
</evidence>
<dbReference type="Pfam" id="PF01850">
    <property type="entry name" value="PIN"/>
    <property type="match status" value="1"/>
</dbReference>
<accession>A0A1Z4JNI8</accession>
<dbReference type="EMBL" id="AP018203">
    <property type="protein sequence ID" value="BAY58203.1"/>
    <property type="molecule type" value="Genomic_DNA"/>
</dbReference>
<dbReference type="Gene3D" id="3.40.50.1010">
    <property type="entry name" value="5'-nuclease"/>
    <property type="match status" value="1"/>
</dbReference>
<name>A0A1Z4JNI8_LEPBY</name>
<dbReference type="Proteomes" id="UP000217895">
    <property type="component" value="Chromosome"/>
</dbReference>
<dbReference type="SUPFAM" id="SSF88723">
    <property type="entry name" value="PIN domain-like"/>
    <property type="match status" value="1"/>
</dbReference>
<protein>
    <recommendedName>
        <fullName evidence="1">PIN domain-containing protein</fullName>
    </recommendedName>
</protein>